<gene>
    <name evidence="1" type="ORF">SNOG_20143</name>
</gene>
<proteinExistence type="predicted"/>
<dbReference type="InParanoid" id="A9JXE0"/>
<dbReference type="GeneID" id="5980505"/>
<dbReference type="KEGG" id="pno:SNOG_20143"/>
<dbReference type="Proteomes" id="UP000001055">
    <property type="component" value="Unassembled WGS sequence"/>
</dbReference>
<sequence>MRLCFGIDKGHHQPSPCPLTLSVSSNHSRVFGF</sequence>
<name>A9JXE0_PHANO</name>
<reference evidence="2" key="1">
    <citation type="journal article" date="2007" name="Plant Cell">
        <title>Dothideomycete-plant interactions illuminated by genome sequencing and EST analysis of the wheat pathogen Stagonospora nodorum.</title>
        <authorList>
            <person name="Hane J.K."/>
            <person name="Lowe R.G."/>
            <person name="Solomon P.S."/>
            <person name="Tan K.C."/>
            <person name="Schoch C.L."/>
            <person name="Spatafora J.W."/>
            <person name="Crous P.W."/>
            <person name="Kodira C."/>
            <person name="Birren B.W."/>
            <person name="Galagan J.E."/>
            <person name="Torriani S.F."/>
            <person name="McDonald B.A."/>
            <person name="Oliver R.P."/>
        </authorList>
    </citation>
    <scope>NUCLEOTIDE SEQUENCE [LARGE SCALE GENOMIC DNA]</scope>
    <source>
        <strain evidence="2">SN15 / ATCC MYA-4574 / FGSC 10173</strain>
    </source>
</reference>
<dbReference type="RefSeq" id="XP_001803588.1">
    <property type="nucleotide sequence ID" value="XM_001803536.1"/>
</dbReference>
<dbReference type="AlphaFoldDB" id="A9JXE0"/>
<evidence type="ECO:0000313" key="2">
    <source>
        <dbReference type="Proteomes" id="UP000001055"/>
    </source>
</evidence>
<organism evidence="1 2">
    <name type="scientific">Phaeosphaeria nodorum (strain SN15 / ATCC MYA-4574 / FGSC 10173)</name>
    <name type="common">Glume blotch fungus</name>
    <name type="synonym">Parastagonospora nodorum</name>
    <dbReference type="NCBI Taxonomy" id="321614"/>
    <lineage>
        <taxon>Eukaryota</taxon>
        <taxon>Fungi</taxon>
        <taxon>Dikarya</taxon>
        <taxon>Ascomycota</taxon>
        <taxon>Pezizomycotina</taxon>
        <taxon>Dothideomycetes</taxon>
        <taxon>Pleosporomycetidae</taxon>
        <taxon>Pleosporales</taxon>
        <taxon>Pleosporineae</taxon>
        <taxon>Phaeosphaeriaceae</taxon>
        <taxon>Parastagonospora</taxon>
    </lineage>
</organism>
<accession>A9JXE0</accession>
<dbReference type="EMBL" id="CH445350">
    <property type="protein sequence ID" value="EDP89829.1"/>
    <property type="molecule type" value="Genomic_DNA"/>
</dbReference>
<protein>
    <submittedName>
        <fullName evidence="1">Uncharacterized protein</fullName>
    </submittedName>
</protein>
<dbReference type="HOGENOM" id="CLU_3384994_0_0_1"/>
<evidence type="ECO:0000313" key="1">
    <source>
        <dbReference type="EMBL" id="EDP89829.1"/>
    </source>
</evidence>